<dbReference type="AlphaFoldDB" id="A0A2V1N1I6"/>
<sequence>MKNGKLDQILEGFRQIVQKETFDKISVVEIARVANVHRKTVYYYFTDKYDILRTVYTLGALRHVDPANLTLDNFTTQLDRLLNELKDNLVLYQHTVTYDDGLWDDLSSRYFSEGLARLRKEQDTLAADPDIAHYESYLYAGALNKMIIEWLQADGDVPPEKLILAFQHVAGYPLFDKNGLPLY</sequence>
<dbReference type="OrthoDB" id="9810250at2"/>
<evidence type="ECO:0000256" key="1">
    <source>
        <dbReference type="ARBA" id="ARBA00023125"/>
    </source>
</evidence>
<gene>
    <name evidence="4" type="ORF">DCM90_04690</name>
</gene>
<dbReference type="PROSITE" id="PS50977">
    <property type="entry name" value="HTH_TETR_2"/>
    <property type="match status" value="1"/>
</dbReference>
<dbReference type="Pfam" id="PF00440">
    <property type="entry name" value="TetR_N"/>
    <property type="match status" value="1"/>
</dbReference>
<evidence type="ECO:0000259" key="3">
    <source>
        <dbReference type="PROSITE" id="PS50977"/>
    </source>
</evidence>
<comment type="caution">
    <text evidence="4">The sequence shown here is derived from an EMBL/GenBank/DDBJ whole genome shotgun (WGS) entry which is preliminary data.</text>
</comment>
<feature type="domain" description="HTH tetR-type" evidence="3">
    <location>
        <begin position="3"/>
        <end position="63"/>
    </location>
</feature>
<protein>
    <recommendedName>
        <fullName evidence="3">HTH tetR-type domain-containing protein</fullName>
    </recommendedName>
</protein>
<proteinExistence type="predicted"/>
<dbReference type="SUPFAM" id="SSF46689">
    <property type="entry name" value="Homeodomain-like"/>
    <property type="match status" value="1"/>
</dbReference>
<dbReference type="EMBL" id="QCXQ01000002">
    <property type="protein sequence ID" value="PWG00236.1"/>
    <property type="molecule type" value="Genomic_DNA"/>
</dbReference>
<dbReference type="Gene3D" id="1.10.357.10">
    <property type="entry name" value="Tetracycline Repressor, domain 2"/>
    <property type="match status" value="1"/>
</dbReference>
<accession>A0A2V1N1I6</accession>
<dbReference type="RefSeq" id="WP_109250183.1">
    <property type="nucleotide sequence ID" value="NZ_QCXQ01000002.1"/>
</dbReference>
<organism evidence="4 5">
    <name type="scientific">Levilactobacillus bambusae</name>
    <dbReference type="NCBI Taxonomy" id="2024736"/>
    <lineage>
        <taxon>Bacteria</taxon>
        <taxon>Bacillati</taxon>
        <taxon>Bacillota</taxon>
        <taxon>Bacilli</taxon>
        <taxon>Lactobacillales</taxon>
        <taxon>Lactobacillaceae</taxon>
        <taxon>Levilactobacillus</taxon>
    </lineage>
</organism>
<dbReference type="InterPro" id="IPR001647">
    <property type="entry name" value="HTH_TetR"/>
</dbReference>
<reference evidence="4 5" key="1">
    <citation type="journal article" date="2018" name="Int. J. Syst. Evol. Microbiol.">
        <title>Lactobacillus bambusae sp. nov., isolated from a traditional fermented Ma-bamboo shoots of Taiwan.</title>
        <authorList>
            <person name="Wang L.-T."/>
        </authorList>
    </citation>
    <scope>NUCLEOTIDE SEQUENCE [LARGE SCALE GENOMIC DNA]</scope>
    <source>
        <strain evidence="4 5">BS-W1</strain>
    </source>
</reference>
<name>A0A2V1N1I6_9LACO</name>
<feature type="DNA-binding region" description="H-T-H motif" evidence="2">
    <location>
        <begin position="26"/>
        <end position="45"/>
    </location>
</feature>
<dbReference type="Proteomes" id="UP000245080">
    <property type="component" value="Unassembled WGS sequence"/>
</dbReference>
<dbReference type="InterPro" id="IPR009057">
    <property type="entry name" value="Homeodomain-like_sf"/>
</dbReference>
<evidence type="ECO:0000313" key="5">
    <source>
        <dbReference type="Proteomes" id="UP000245080"/>
    </source>
</evidence>
<keyword evidence="5" id="KW-1185">Reference proteome</keyword>
<evidence type="ECO:0000313" key="4">
    <source>
        <dbReference type="EMBL" id="PWG00236.1"/>
    </source>
</evidence>
<evidence type="ECO:0000256" key="2">
    <source>
        <dbReference type="PROSITE-ProRule" id="PRU00335"/>
    </source>
</evidence>
<keyword evidence="1 2" id="KW-0238">DNA-binding</keyword>
<dbReference type="GO" id="GO:0003677">
    <property type="term" value="F:DNA binding"/>
    <property type="evidence" value="ECO:0007669"/>
    <property type="project" value="UniProtKB-UniRule"/>
</dbReference>